<feature type="domain" description="Peptidase C-terminal archaeal/bacterial" evidence="1">
    <location>
        <begin position="482"/>
        <end position="543"/>
    </location>
</feature>
<dbReference type="RefSeq" id="WP_155451241.1">
    <property type="nucleotide sequence ID" value="NZ_WNKT01000048.1"/>
</dbReference>
<accession>A0A6N8EI18</accession>
<feature type="domain" description="Bacterial repeat" evidence="2">
    <location>
        <begin position="644"/>
        <end position="708"/>
    </location>
</feature>
<dbReference type="EMBL" id="WNKT01000048">
    <property type="protein sequence ID" value="MTW22678.1"/>
    <property type="molecule type" value="Genomic_DNA"/>
</dbReference>
<evidence type="ECO:0000313" key="4">
    <source>
        <dbReference type="Proteomes" id="UP000434044"/>
    </source>
</evidence>
<sequence>MKIYNVLFIGILLNMGACFSLLAGETTPESAGQLDATDEQNEVEQREILLNKINSEAVTDIMRPLYGVILDEMPSAVGSPNFHGEFNRYSESAELTLWRQAINGVERLFVQVQPTTSSFWFCPSGHSFSILQREVEYGEAFRATRGDNDSVCERLYATEIFLIDQWSIYDNFDESDAFVISYSDSSSSYSGTVSVNAAIATSNDQTIVFPATGDTRVIAVGTRPWNAGDYIEGVRTFDRGSANIDVILELGDNRLTCDTQDHFVKIDGEILNFLSIYPGDTVLSFSIPYAFFAAGDHVLRLQTVRTVSDGCGSVEIPDDLSTWTIKPSDTECSSELTPISTGQSLSGSLSETDCISPFAFGFANYYDNFTFTATADVEYTIDLTGDFDTYLYLIDSQGQVIASNDDYEGINSRIIYTPLTSETLTIHATSLWEEEVGAYQVSLAASESVCNSDETAITPGQSLSGSLSKTDCLSPFRYSNYYDNFTFTATAGLTYTIDLASSFDTYLYLLDSQGQIIAANDDYAGNNSRIIYTPSVSQTLTIHATSYLEGQTGTYQVALAAVNVITHNISPVANPSGGGTVTCDPNPVSNGQDSACIAIPNSGYNFSGWSGDCSGTDPSCTLSNVTATKSVTANFTRNQYQIATAASPSVGGTLSCTPNPVEQDASSTCTAIPAAGYSFSQWSGDCSGNSTSCTLSNVTSNKSVTAIFIGAAPVTHDIRASASPTEGGTVACTPNPVKNGAGSICTASPNSGYLFDKWSGDCTGIDPNCALSNVTAAKTVTANFVRNQYPIVTAASPTEGGTVTCTPNPVDHGGSSTCTASPASGYAFSNWNGDCTGTDSSCTLNNILSTRSVTGRFIAAGDGPQATHAASGYVPGALLTITNSFNDTSGETPRSLVWIPLLPTGWNIVDVTGDGAPQVVKNEIVFNGSLRLPINFSYRVSVPQEEIGTQDIEARVRYTSDMMINPITMYPEPKPLTLQQYPVKRHSADYAPDWAINAEEYSRVLMYWRAGAYHRNTEGLDSYAQDPGDTTGDRHSADYQDPAWRIDSFEANRVLAYWRALNYHVEPDSLDGYGPGALQTGSTLGVRANTIAAATVDPQATHTASPNQYTAGGTLTISNTVGQSGDRPLISLLWLPKLPSGWTIMAVSGQGDPELDRNNPNHILFTGTLTLPLTFSYTVQVPATAGGDQTLQADFQYWWNDQSMVDPATAPLEPLMVRSDSGPVGDCSRSEFVLNTPITSGTQTKRSEVGIRTTGTVRVAPGATLNLTAPRLVFEPGFSVESGGRLTAISAPVTCTAASAQSASVSNAIAPEPVETFAPGFIASADTLPSWLLEHLAEFGVDTDALTGGLLDADERWLILETTQALHPEDGNEASDLYRLDLLTDDIALISVTETGQAGNGASRDPAADTLGERVVFSSAASDLVPGDENGVSDLFLRDLVLGVTERLTQAEQASAHPAVDAEGSVLVYDQTTDAGPRQILGQALIDGAAAKVVPLSEADAWIDAHHPAISADGRFLAYLSQTTGADEVPSCTLVLRDFATDLAQRQPCPQVLDADSEAARMIFSPAGNRLFWYPSGQSQPIVLENPLTEAFSQP</sequence>
<organism evidence="3 4">
    <name type="scientific">Allochromatium palmeri</name>
    <dbReference type="NCBI Taxonomy" id="231048"/>
    <lineage>
        <taxon>Bacteria</taxon>
        <taxon>Pseudomonadati</taxon>
        <taxon>Pseudomonadota</taxon>
        <taxon>Gammaproteobacteria</taxon>
        <taxon>Chromatiales</taxon>
        <taxon>Chromatiaceae</taxon>
        <taxon>Allochromatium</taxon>
    </lineage>
</organism>
<feature type="domain" description="Bacterial repeat" evidence="2">
    <location>
        <begin position="721"/>
        <end position="788"/>
    </location>
</feature>
<protein>
    <recommendedName>
        <fullName evidence="5">Bacterial repeat domain-containing protein</fullName>
    </recommendedName>
</protein>
<dbReference type="Pfam" id="PF04151">
    <property type="entry name" value="PPC"/>
    <property type="match status" value="1"/>
</dbReference>
<reference evidence="3 4" key="1">
    <citation type="submission" date="2019-11" db="EMBL/GenBank/DDBJ databases">
        <title>Whole-genome sequence of the anaerobic purple sulfur bacterium Allochromatium palmeri DSM 15591.</title>
        <authorList>
            <person name="Kyndt J.A."/>
            <person name="Meyer T.E."/>
        </authorList>
    </citation>
    <scope>NUCLEOTIDE SEQUENCE [LARGE SCALE GENOMIC DNA]</scope>
    <source>
        <strain evidence="3 4">DSM 15591</strain>
    </source>
</reference>
<dbReference type="Proteomes" id="UP000434044">
    <property type="component" value="Unassembled WGS sequence"/>
</dbReference>
<dbReference type="InterPro" id="IPR011042">
    <property type="entry name" value="6-blade_b-propeller_TolB-like"/>
</dbReference>
<feature type="domain" description="Bacterial repeat" evidence="2">
    <location>
        <begin position="573"/>
        <end position="639"/>
    </location>
</feature>
<dbReference type="OrthoDB" id="5900874at2"/>
<evidence type="ECO:0008006" key="5">
    <source>
        <dbReference type="Google" id="ProtNLM"/>
    </source>
</evidence>
<evidence type="ECO:0000259" key="2">
    <source>
        <dbReference type="Pfam" id="PF18998"/>
    </source>
</evidence>
<dbReference type="SUPFAM" id="SSF82171">
    <property type="entry name" value="DPP6 N-terminal domain-like"/>
    <property type="match status" value="1"/>
</dbReference>
<dbReference type="Gene3D" id="2.120.10.30">
    <property type="entry name" value="TolB, C-terminal domain"/>
    <property type="match status" value="1"/>
</dbReference>
<comment type="caution">
    <text evidence="3">The sequence shown here is derived from an EMBL/GenBank/DDBJ whole genome shotgun (WGS) entry which is preliminary data.</text>
</comment>
<keyword evidence="4" id="KW-1185">Reference proteome</keyword>
<gene>
    <name evidence="3" type="ORF">GJ668_16550</name>
</gene>
<evidence type="ECO:0000313" key="3">
    <source>
        <dbReference type="EMBL" id="MTW22678.1"/>
    </source>
</evidence>
<evidence type="ECO:0000259" key="1">
    <source>
        <dbReference type="Pfam" id="PF04151"/>
    </source>
</evidence>
<dbReference type="Gene3D" id="2.60.120.380">
    <property type="match status" value="2"/>
</dbReference>
<name>A0A6N8EI18_9GAMM</name>
<feature type="domain" description="Bacterial repeat" evidence="2">
    <location>
        <begin position="793"/>
        <end position="857"/>
    </location>
</feature>
<dbReference type="Pfam" id="PF18998">
    <property type="entry name" value="Flg_new_2"/>
    <property type="match status" value="4"/>
</dbReference>
<dbReference type="InterPro" id="IPR007280">
    <property type="entry name" value="Peptidase_C_arc/bac"/>
</dbReference>
<proteinExistence type="predicted"/>
<dbReference type="InterPro" id="IPR044060">
    <property type="entry name" value="Bacterial_rp_domain"/>
</dbReference>